<feature type="domain" description="BTB" evidence="3">
    <location>
        <begin position="21"/>
        <end position="106"/>
    </location>
</feature>
<feature type="region of interest" description="Disordered" evidence="2">
    <location>
        <begin position="574"/>
        <end position="632"/>
    </location>
</feature>
<protein>
    <recommendedName>
        <fullName evidence="3">BTB domain-containing protein</fullName>
    </recommendedName>
</protein>
<reference evidence="4" key="1">
    <citation type="journal article" date="2020" name="bioRxiv">
        <title>Comparative genomics of Chlamydomonas.</title>
        <authorList>
            <person name="Craig R.J."/>
            <person name="Hasan A.R."/>
            <person name="Ness R.W."/>
            <person name="Keightley P.D."/>
        </authorList>
    </citation>
    <scope>NUCLEOTIDE SEQUENCE</scope>
    <source>
        <strain evidence="4">CCAP 11/70</strain>
    </source>
</reference>
<feature type="compositionally biased region" description="Low complexity" evidence="2">
    <location>
        <begin position="273"/>
        <end position="293"/>
    </location>
</feature>
<dbReference type="AlphaFoldDB" id="A0A835XU06"/>
<dbReference type="PANTHER" id="PTHR24410:SF23">
    <property type="entry name" value="BTB DOMAIN-CONTAINING PROTEIN-RELATED"/>
    <property type="match status" value="1"/>
</dbReference>
<dbReference type="SUPFAM" id="SSF54695">
    <property type="entry name" value="POZ domain"/>
    <property type="match status" value="1"/>
</dbReference>
<comment type="caution">
    <text evidence="4">The sequence shown here is derived from an EMBL/GenBank/DDBJ whole genome shotgun (WGS) entry which is preliminary data.</text>
</comment>
<dbReference type="EMBL" id="JAEHOE010000056">
    <property type="protein sequence ID" value="KAG2491147.1"/>
    <property type="molecule type" value="Genomic_DNA"/>
</dbReference>
<evidence type="ECO:0000256" key="1">
    <source>
        <dbReference type="ARBA" id="ARBA00004906"/>
    </source>
</evidence>
<evidence type="ECO:0000259" key="3">
    <source>
        <dbReference type="PROSITE" id="PS50097"/>
    </source>
</evidence>
<evidence type="ECO:0000256" key="2">
    <source>
        <dbReference type="SAM" id="MobiDB-lite"/>
    </source>
</evidence>
<gene>
    <name evidence="4" type="ORF">HYH03_010588</name>
</gene>
<dbReference type="PANTHER" id="PTHR24410">
    <property type="entry name" value="HL07962P-RELATED"/>
    <property type="match status" value="1"/>
</dbReference>
<proteinExistence type="predicted"/>
<name>A0A835XU06_9CHLO</name>
<sequence>MSSSVLSYLSTLFGSETQSDCSIVFSVETAGRPARDVASLPAHQLVLTGGSPRFAAQAARWTQQELGSLGSASKPILRVPLGDEAEVPAAKAAVRFIYTGQLGVSAASDLLRVRRLAAYLGVDGCVEQSDDALLDLLGPKEGAAGSPLAAVSELYACRQLLPGRDDDPGAAGLTDALLAACRRLIAQHWGQPATAGPGAGPSPTDLLVWLFPDAPSVLSDPGARQALLVLPPAALEALLGSEGFATDSEDSVLLMLAEWRCANLTSGALSASVSDDSVADSPAPSSSPTRRGCCAGGGGGPGGGDGGPLRRLCGLVRLCHLGPSYLHGVLPLLLPWFPASREELLFVARYAAAAEGAQRQLMAEAAAGRYRLPPAWTAAAPRPRGRADAGCAYAWAVRAEELAAALETAAGLAAVCGSHTVNVAGSFRSGGGGSGGGGDSSDGGGGAGGGGGWCYPVAFGFEWAPALACDVVYGSGGDCTAAERRAATAAAASSLAEAAAAARVASAGLALRCRLPEALLADEWQEVREAAGDGDGGEATAESSPAVAEAAAAIAGIASAGALRLTAFRWKLEPSPPSAEDTPATPAASAASAPAVPPAAAAADTGASGVGSNGGDSSGWRREEALSAVSDPEHHVVIGRARRLLGSLPLAPAAMAAVELQGGGGGGAGGGKGGAASGEVEVGLLAAWKSYVRGSASGGSGMGAGVGAGEEGLMAAWRQYLHGGVVSGAVAWD</sequence>
<feature type="compositionally biased region" description="Gly residues" evidence="2">
    <location>
        <begin position="608"/>
        <end position="617"/>
    </location>
</feature>
<dbReference type="InterPro" id="IPR000210">
    <property type="entry name" value="BTB/POZ_dom"/>
</dbReference>
<dbReference type="InterPro" id="IPR051481">
    <property type="entry name" value="BTB-POZ/Galectin-3-binding"/>
</dbReference>
<feature type="region of interest" description="Disordered" evidence="2">
    <location>
        <begin position="273"/>
        <end position="300"/>
    </location>
</feature>
<evidence type="ECO:0000313" key="4">
    <source>
        <dbReference type="EMBL" id="KAG2491147.1"/>
    </source>
</evidence>
<accession>A0A835XU06</accession>
<dbReference type="PROSITE" id="PS50097">
    <property type="entry name" value="BTB"/>
    <property type="match status" value="1"/>
</dbReference>
<evidence type="ECO:0000313" key="5">
    <source>
        <dbReference type="Proteomes" id="UP000612055"/>
    </source>
</evidence>
<comment type="pathway">
    <text evidence="1">Protein modification; protein ubiquitination.</text>
</comment>
<dbReference type="Proteomes" id="UP000612055">
    <property type="component" value="Unassembled WGS sequence"/>
</dbReference>
<feature type="compositionally biased region" description="Basic and acidic residues" evidence="2">
    <location>
        <begin position="619"/>
        <end position="632"/>
    </location>
</feature>
<keyword evidence="5" id="KW-1185">Reference proteome</keyword>
<organism evidence="4 5">
    <name type="scientific">Edaphochlamys debaryana</name>
    <dbReference type="NCBI Taxonomy" id="47281"/>
    <lineage>
        <taxon>Eukaryota</taxon>
        <taxon>Viridiplantae</taxon>
        <taxon>Chlorophyta</taxon>
        <taxon>core chlorophytes</taxon>
        <taxon>Chlorophyceae</taxon>
        <taxon>CS clade</taxon>
        <taxon>Chlamydomonadales</taxon>
        <taxon>Chlamydomonadales incertae sedis</taxon>
        <taxon>Edaphochlamys</taxon>
    </lineage>
</organism>
<dbReference type="InterPro" id="IPR011333">
    <property type="entry name" value="SKP1/BTB/POZ_sf"/>
</dbReference>
<feature type="compositionally biased region" description="Low complexity" evidence="2">
    <location>
        <begin position="578"/>
        <end position="607"/>
    </location>
</feature>
<dbReference type="Gene3D" id="3.30.710.10">
    <property type="entry name" value="Potassium Channel Kv1.1, Chain A"/>
    <property type="match status" value="1"/>
</dbReference>